<gene>
    <name evidence="2" type="ORF">LANO_0G00738G</name>
</gene>
<dbReference type="PANTHER" id="PTHR28047:SF5">
    <property type="entry name" value="PROTEIN DCG1"/>
    <property type="match status" value="1"/>
</dbReference>
<reference evidence="3" key="1">
    <citation type="submission" date="2016-03" db="EMBL/GenBank/DDBJ databases">
        <authorList>
            <person name="Devillers Hugo."/>
        </authorList>
    </citation>
    <scope>NUCLEOTIDE SEQUENCE [LARGE SCALE GENOMIC DNA]</scope>
</reference>
<dbReference type="InterPro" id="IPR052186">
    <property type="entry name" value="Hydantoin_racemase-like"/>
</dbReference>
<dbReference type="Proteomes" id="UP000189911">
    <property type="component" value="Chromosome G"/>
</dbReference>
<evidence type="ECO:0000313" key="2">
    <source>
        <dbReference type="EMBL" id="SCV02868.1"/>
    </source>
</evidence>
<dbReference type="AlphaFoldDB" id="A0A1G4KEI5"/>
<protein>
    <submittedName>
        <fullName evidence="2">LANO_0G00738g1_1</fullName>
    </submittedName>
</protein>
<dbReference type="Pfam" id="PF01177">
    <property type="entry name" value="Asp_Glu_race"/>
    <property type="match status" value="1"/>
</dbReference>
<evidence type="ECO:0000256" key="1">
    <source>
        <dbReference type="ARBA" id="ARBA00038414"/>
    </source>
</evidence>
<accession>A0A1G4KEI5</accession>
<evidence type="ECO:0000313" key="3">
    <source>
        <dbReference type="Proteomes" id="UP000189911"/>
    </source>
</evidence>
<name>A0A1G4KEI5_9SACH</name>
<keyword evidence="3" id="KW-1185">Reference proteome</keyword>
<proteinExistence type="inferred from homology"/>
<dbReference type="InterPro" id="IPR053714">
    <property type="entry name" value="Iso_Racemase_Enz_sf"/>
</dbReference>
<dbReference type="PANTHER" id="PTHR28047">
    <property type="entry name" value="PROTEIN DCG1"/>
    <property type="match status" value="1"/>
</dbReference>
<comment type="similarity">
    <text evidence="1">Belongs to the HyuE racemase family.</text>
</comment>
<dbReference type="Gene3D" id="3.40.50.12500">
    <property type="match status" value="1"/>
</dbReference>
<dbReference type="GO" id="GO:0047661">
    <property type="term" value="F:amino-acid racemase activity"/>
    <property type="evidence" value="ECO:0007669"/>
    <property type="project" value="InterPro"/>
</dbReference>
<dbReference type="InterPro" id="IPR015942">
    <property type="entry name" value="Asp/Glu/hydantoin_racemase"/>
</dbReference>
<sequence>MRLVLTKSNNTESTTQPAHHRPKLMHLLLVNPNSTESMTQAAGQQVEAYLNKAYPGNFRDIEVSLFTGPPDAPPEIDGEKTSYESARKCLPLLCERTLDTQRKQYFDTFDGVLVACFSDHPLVHQLLAKTESSTPVTGIFHASMTTCLSRPGAAFSIITSNDEWVELLDAGAEKLLGAPRPYAGSCCSFKGTIASSLPVLDLHNPKNLHAIAKRIYQENVRRLNTTTVILGCAGFSGMEQPLQQEIRNIALEHDSSSQLNVTLLDSVVCGIETLALMCRLQFN</sequence>
<dbReference type="OrthoDB" id="412018at2759"/>
<dbReference type="EMBL" id="LT598453">
    <property type="protein sequence ID" value="SCV02868.1"/>
    <property type="molecule type" value="Genomic_DNA"/>
</dbReference>
<organism evidence="2 3">
    <name type="scientific">Lachancea nothofagi CBS 11611</name>
    <dbReference type="NCBI Taxonomy" id="1266666"/>
    <lineage>
        <taxon>Eukaryota</taxon>
        <taxon>Fungi</taxon>
        <taxon>Dikarya</taxon>
        <taxon>Ascomycota</taxon>
        <taxon>Saccharomycotina</taxon>
        <taxon>Saccharomycetes</taxon>
        <taxon>Saccharomycetales</taxon>
        <taxon>Saccharomycetaceae</taxon>
        <taxon>Lachancea</taxon>
    </lineage>
</organism>